<dbReference type="AlphaFoldDB" id="A0A0A9FFF3"/>
<proteinExistence type="predicted"/>
<reference evidence="1" key="1">
    <citation type="submission" date="2014-09" db="EMBL/GenBank/DDBJ databases">
        <authorList>
            <person name="Magalhaes I.L.F."/>
            <person name="Oliveira U."/>
            <person name="Santos F.R."/>
            <person name="Vidigal T.H.D.A."/>
            <person name="Brescovit A.D."/>
            <person name="Santos A.J."/>
        </authorList>
    </citation>
    <scope>NUCLEOTIDE SEQUENCE</scope>
    <source>
        <tissue evidence="1">Shoot tissue taken approximately 20 cm above the soil surface</tissue>
    </source>
</reference>
<name>A0A0A9FFF3_ARUDO</name>
<evidence type="ECO:0000313" key="1">
    <source>
        <dbReference type="EMBL" id="JAE08861.1"/>
    </source>
</evidence>
<reference evidence="1" key="2">
    <citation type="journal article" date="2015" name="Data Brief">
        <title>Shoot transcriptome of the giant reed, Arundo donax.</title>
        <authorList>
            <person name="Barrero R.A."/>
            <person name="Guerrero F.D."/>
            <person name="Moolhuijzen P."/>
            <person name="Goolsby J.A."/>
            <person name="Tidwell J."/>
            <person name="Bellgard S.E."/>
            <person name="Bellgard M.I."/>
        </authorList>
    </citation>
    <scope>NUCLEOTIDE SEQUENCE</scope>
    <source>
        <tissue evidence="1">Shoot tissue taken approximately 20 cm above the soil surface</tissue>
    </source>
</reference>
<organism evidence="1">
    <name type="scientific">Arundo donax</name>
    <name type="common">Giant reed</name>
    <name type="synonym">Donax arundinaceus</name>
    <dbReference type="NCBI Taxonomy" id="35708"/>
    <lineage>
        <taxon>Eukaryota</taxon>
        <taxon>Viridiplantae</taxon>
        <taxon>Streptophyta</taxon>
        <taxon>Embryophyta</taxon>
        <taxon>Tracheophyta</taxon>
        <taxon>Spermatophyta</taxon>
        <taxon>Magnoliopsida</taxon>
        <taxon>Liliopsida</taxon>
        <taxon>Poales</taxon>
        <taxon>Poaceae</taxon>
        <taxon>PACMAD clade</taxon>
        <taxon>Arundinoideae</taxon>
        <taxon>Arundineae</taxon>
        <taxon>Arundo</taxon>
    </lineage>
</organism>
<protein>
    <submittedName>
        <fullName evidence="1">Uncharacterized protein</fullName>
    </submittedName>
</protein>
<accession>A0A0A9FFF3</accession>
<dbReference type="EMBL" id="GBRH01189035">
    <property type="protein sequence ID" value="JAE08861.1"/>
    <property type="molecule type" value="Transcribed_RNA"/>
</dbReference>
<sequence>MDWEANIRGCNLHGEDVYYLTQLVRLFAWFADSISVSHRTKG</sequence>